<accession>A0A1S2LF18</accession>
<dbReference type="OrthoDB" id="9951860at2"/>
<dbReference type="InterPro" id="IPR025552">
    <property type="entry name" value="YkyB"/>
</dbReference>
<reference evidence="1 2" key="1">
    <citation type="submission" date="2016-10" db="EMBL/GenBank/DDBJ databases">
        <title>Draft genome sequences of four alkaliphilic bacteria belonging to the Anaerobacillus genus.</title>
        <authorList>
            <person name="Bassil N.M."/>
            <person name="Lloyd J.R."/>
        </authorList>
    </citation>
    <scope>NUCLEOTIDE SEQUENCE [LARGE SCALE GENOMIC DNA]</scope>
    <source>
        <strain evidence="1 2">DSM 15340</strain>
    </source>
</reference>
<name>A0A1S2LF18_9BACI</name>
<comment type="caution">
    <text evidence="1">The sequence shown here is derived from an EMBL/GenBank/DDBJ whole genome shotgun (WGS) entry which is preliminary data.</text>
</comment>
<evidence type="ECO:0000313" key="1">
    <source>
        <dbReference type="EMBL" id="OIJ11119.1"/>
    </source>
</evidence>
<proteinExistence type="predicted"/>
<dbReference type="Pfam" id="PF14177">
    <property type="entry name" value="YkyB"/>
    <property type="match status" value="1"/>
</dbReference>
<evidence type="ECO:0000313" key="2">
    <source>
        <dbReference type="Proteomes" id="UP000180098"/>
    </source>
</evidence>
<dbReference type="AlphaFoldDB" id="A0A1S2LF18"/>
<protein>
    <submittedName>
        <fullName evidence="1">Uncharacterized protein</fullName>
    </submittedName>
</protein>
<organism evidence="1 2">
    <name type="scientific">Anaerobacillus arseniciselenatis</name>
    <dbReference type="NCBI Taxonomy" id="85682"/>
    <lineage>
        <taxon>Bacteria</taxon>
        <taxon>Bacillati</taxon>
        <taxon>Bacillota</taxon>
        <taxon>Bacilli</taxon>
        <taxon>Bacillales</taxon>
        <taxon>Bacillaceae</taxon>
        <taxon>Anaerobacillus</taxon>
    </lineage>
</organism>
<keyword evidence="2" id="KW-1185">Reference proteome</keyword>
<dbReference type="Proteomes" id="UP000180098">
    <property type="component" value="Unassembled WGS sequence"/>
</dbReference>
<dbReference type="EMBL" id="MLQQ01000034">
    <property type="protein sequence ID" value="OIJ11119.1"/>
    <property type="molecule type" value="Genomic_DNA"/>
</dbReference>
<sequence length="157" mass="18714">MDISFIISALYVVDVLLKREEDHLKKQELYQLKQKTILKLQQKKLAESLGLYQPTRSNDLVVVYRVSGPDTPDFYFFLLPTEKDLTLPLLEKRGFEFCNPKPKYVPALYYAVAELEKYTLEPPPKKRKNRRKSSIKQNRSIFVCRYLDDRQPFRPYY</sequence>
<gene>
    <name evidence="1" type="ORF">BKP35_12435</name>
</gene>
<dbReference type="RefSeq" id="WP_071313682.1">
    <property type="nucleotide sequence ID" value="NZ_MLQQ01000034.1"/>
</dbReference>